<name>A0A0C9X225_9AGAR</name>
<feature type="transmembrane region" description="Helical" evidence="1">
    <location>
        <begin position="21"/>
        <end position="42"/>
    </location>
</feature>
<dbReference type="AlphaFoldDB" id="A0A0C9X225"/>
<protein>
    <submittedName>
        <fullName evidence="2">Uncharacterized protein</fullName>
    </submittedName>
</protein>
<accession>A0A0C9X225</accession>
<dbReference type="Proteomes" id="UP000054477">
    <property type="component" value="Unassembled WGS sequence"/>
</dbReference>
<sequence>MAPGCCPSYVSVMCLRRSTVVGCHVIAIGAVTTIVVTVWTTWHVCCHATSSSTCAFEAACVDEMVTSRCHVVMVESEEWGELQNKFGGGFNDGIQQSRRRAVSRS</sequence>
<evidence type="ECO:0000313" key="3">
    <source>
        <dbReference type="Proteomes" id="UP000054477"/>
    </source>
</evidence>
<keyword evidence="1" id="KW-1133">Transmembrane helix</keyword>
<proteinExistence type="predicted"/>
<dbReference type="HOGENOM" id="CLU_2237039_0_0_1"/>
<reference evidence="2 3" key="1">
    <citation type="submission" date="2014-04" db="EMBL/GenBank/DDBJ databases">
        <authorList>
            <consortium name="DOE Joint Genome Institute"/>
            <person name="Kuo A."/>
            <person name="Kohler A."/>
            <person name="Nagy L.G."/>
            <person name="Floudas D."/>
            <person name="Copeland A."/>
            <person name="Barry K.W."/>
            <person name="Cichocki N."/>
            <person name="Veneault-Fourrey C."/>
            <person name="LaButti K."/>
            <person name="Lindquist E.A."/>
            <person name="Lipzen A."/>
            <person name="Lundell T."/>
            <person name="Morin E."/>
            <person name="Murat C."/>
            <person name="Sun H."/>
            <person name="Tunlid A."/>
            <person name="Henrissat B."/>
            <person name="Grigoriev I.V."/>
            <person name="Hibbett D.S."/>
            <person name="Martin F."/>
            <person name="Nordberg H.P."/>
            <person name="Cantor M.N."/>
            <person name="Hua S.X."/>
        </authorList>
    </citation>
    <scope>NUCLEOTIDE SEQUENCE [LARGE SCALE GENOMIC DNA]</scope>
    <source>
        <strain evidence="2 3">LaAM-08-1</strain>
    </source>
</reference>
<reference evidence="3" key="2">
    <citation type="submission" date="2015-01" db="EMBL/GenBank/DDBJ databases">
        <title>Evolutionary Origins and Diversification of the Mycorrhizal Mutualists.</title>
        <authorList>
            <consortium name="DOE Joint Genome Institute"/>
            <consortium name="Mycorrhizal Genomics Consortium"/>
            <person name="Kohler A."/>
            <person name="Kuo A."/>
            <person name="Nagy L.G."/>
            <person name="Floudas D."/>
            <person name="Copeland A."/>
            <person name="Barry K.W."/>
            <person name="Cichocki N."/>
            <person name="Veneault-Fourrey C."/>
            <person name="LaButti K."/>
            <person name="Lindquist E.A."/>
            <person name="Lipzen A."/>
            <person name="Lundell T."/>
            <person name="Morin E."/>
            <person name="Murat C."/>
            <person name="Riley R."/>
            <person name="Ohm R."/>
            <person name="Sun H."/>
            <person name="Tunlid A."/>
            <person name="Henrissat B."/>
            <person name="Grigoriev I.V."/>
            <person name="Hibbett D.S."/>
            <person name="Martin F."/>
        </authorList>
    </citation>
    <scope>NUCLEOTIDE SEQUENCE [LARGE SCALE GENOMIC DNA]</scope>
    <source>
        <strain evidence="3">LaAM-08-1</strain>
    </source>
</reference>
<dbReference type="EMBL" id="KN838979">
    <property type="protein sequence ID" value="KIJ91691.1"/>
    <property type="molecule type" value="Genomic_DNA"/>
</dbReference>
<keyword evidence="3" id="KW-1185">Reference proteome</keyword>
<gene>
    <name evidence="2" type="ORF">K443DRAFT_685823</name>
</gene>
<organism evidence="2 3">
    <name type="scientific">Laccaria amethystina LaAM-08-1</name>
    <dbReference type="NCBI Taxonomy" id="1095629"/>
    <lineage>
        <taxon>Eukaryota</taxon>
        <taxon>Fungi</taxon>
        <taxon>Dikarya</taxon>
        <taxon>Basidiomycota</taxon>
        <taxon>Agaricomycotina</taxon>
        <taxon>Agaricomycetes</taxon>
        <taxon>Agaricomycetidae</taxon>
        <taxon>Agaricales</taxon>
        <taxon>Agaricineae</taxon>
        <taxon>Hydnangiaceae</taxon>
        <taxon>Laccaria</taxon>
    </lineage>
</organism>
<evidence type="ECO:0000256" key="1">
    <source>
        <dbReference type="SAM" id="Phobius"/>
    </source>
</evidence>
<keyword evidence="1" id="KW-0472">Membrane</keyword>
<evidence type="ECO:0000313" key="2">
    <source>
        <dbReference type="EMBL" id="KIJ91691.1"/>
    </source>
</evidence>
<keyword evidence="1" id="KW-0812">Transmembrane</keyword>